<dbReference type="Gene3D" id="3.40.50.720">
    <property type="entry name" value="NAD(P)-binding Rossmann-like Domain"/>
    <property type="match status" value="1"/>
</dbReference>
<feature type="domain" description="NAD-dependent epimerase/dehydratase" evidence="2">
    <location>
        <begin position="5"/>
        <end position="215"/>
    </location>
</feature>
<dbReference type="InterPro" id="IPR001509">
    <property type="entry name" value="Epimerase_deHydtase"/>
</dbReference>
<dbReference type="PANTHER" id="PTHR43000">
    <property type="entry name" value="DTDP-D-GLUCOSE 4,6-DEHYDRATASE-RELATED"/>
    <property type="match status" value="1"/>
</dbReference>
<evidence type="ECO:0000313" key="4">
    <source>
        <dbReference type="Proteomes" id="UP000187464"/>
    </source>
</evidence>
<reference evidence="3 4" key="1">
    <citation type="submission" date="2016-08" db="EMBL/GenBank/DDBJ databases">
        <authorList>
            <person name="Seilhamer J.J."/>
        </authorList>
    </citation>
    <scope>NUCLEOTIDE SEQUENCE [LARGE SCALE GENOMIC DNA]</scope>
    <source>
        <strain evidence="3">M3/6</strain>
    </source>
</reference>
<dbReference type="SUPFAM" id="SSF51735">
    <property type="entry name" value="NAD(P)-binding Rossmann-fold domains"/>
    <property type="match status" value="1"/>
</dbReference>
<dbReference type="AlphaFoldDB" id="A0A1R3SV66"/>
<protein>
    <submittedName>
        <fullName evidence="3">UDP-galactose 4-epimerase</fullName>
    </submittedName>
</protein>
<dbReference type="EMBL" id="LT605205">
    <property type="protein sequence ID" value="SCD20206.1"/>
    <property type="molecule type" value="Genomic_DNA"/>
</dbReference>
<dbReference type="Proteomes" id="UP000187464">
    <property type="component" value="Chromosome I"/>
</dbReference>
<dbReference type="Pfam" id="PF01370">
    <property type="entry name" value="Epimerase"/>
    <property type="match status" value="1"/>
</dbReference>
<name>A0A1R3SV66_9BACT</name>
<dbReference type="KEGG" id="psac:PSM36_1384"/>
<evidence type="ECO:0000256" key="1">
    <source>
        <dbReference type="ARBA" id="ARBA00007637"/>
    </source>
</evidence>
<organism evidence="3 4">
    <name type="scientific">Proteiniphilum saccharofermentans</name>
    <dbReference type="NCBI Taxonomy" id="1642647"/>
    <lineage>
        <taxon>Bacteria</taxon>
        <taxon>Pseudomonadati</taxon>
        <taxon>Bacteroidota</taxon>
        <taxon>Bacteroidia</taxon>
        <taxon>Bacteroidales</taxon>
        <taxon>Dysgonomonadaceae</taxon>
        <taxon>Proteiniphilum</taxon>
    </lineage>
</organism>
<evidence type="ECO:0000313" key="3">
    <source>
        <dbReference type="EMBL" id="SCD20206.1"/>
    </source>
</evidence>
<keyword evidence="4" id="KW-1185">Reference proteome</keyword>
<sequence>MNKLLFTGASGFLGVNLKPLLKESFDIKTLGLTDEDTYNVNIANNIPEFNEPFEVILHAAGKAHIVPKTEKEKKLFFDVNYEGTKNLCKALEKAHLPKAFIFVSTVAVYGLETGENITEEYPLNGDTPYALSKIEAEQFLTEWCSKNNVVLSIIRPSLIAGPNPPGNLGAMIKGIKTGRYLSIAGGKARKSVLMVHDIARLLPALIEKGGVYNVCDDSQPTFRELEVLIAQQSGKKLSQSIPYWLAKPMALVGDLLGQKAPINSLKLSKITESLTFSNEKAKRELNWQPLNVLNNFKIE</sequence>
<evidence type="ECO:0000259" key="2">
    <source>
        <dbReference type="Pfam" id="PF01370"/>
    </source>
</evidence>
<comment type="similarity">
    <text evidence="1">Belongs to the NAD(P)-dependent epimerase/dehydratase family.</text>
</comment>
<dbReference type="RefSeq" id="WP_076930065.1">
    <property type="nucleotide sequence ID" value="NZ_LT605205.1"/>
</dbReference>
<dbReference type="STRING" id="1642647.PSM36_1384"/>
<gene>
    <name evidence="3" type="ORF">PSM36_1384</name>
</gene>
<dbReference type="InterPro" id="IPR036291">
    <property type="entry name" value="NAD(P)-bd_dom_sf"/>
</dbReference>
<accession>A0A1R3SV66</accession>
<proteinExistence type="inferred from homology"/>